<feature type="signal peptide" evidence="1">
    <location>
        <begin position="1"/>
        <end position="19"/>
    </location>
</feature>
<keyword evidence="3" id="KW-1185">Reference proteome</keyword>
<protein>
    <recommendedName>
        <fullName evidence="4">Ecp2 effector protein domain-containing protein</fullName>
    </recommendedName>
</protein>
<dbReference type="EMBL" id="KV875095">
    <property type="protein sequence ID" value="OIW31518.1"/>
    <property type="molecule type" value="Genomic_DNA"/>
</dbReference>
<sequence>MQLASTLTLLAGYFCLVTAIDLPDGAWEGTTLANGSYWVKAAGAPESERFLVEPTIRKREAAAPMARQSAWGGDCFPRDLNHIGVDDAVEDLKSWAGNGHSFTSKDANAWFGIRTRGVIVYYCITKAYTTGNLNVDDVNYALLQMDSHCVPYQASYFRWPGSFEIVGKDTFDAHFCA</sequence>
<evidence type="ECO:0000313" key="3">
    <source>
        <dbReference type="Proteomes" id="UP000182658"/>
    </source>
</evidence>
<reference evidence="2 3" key="1">
    <citation type="submission" date="2016-10" db="EMBL/GenBank/DDBJ databases">
        <title>Draft genome sequence of Coniochaeta ligniaria NRRL30616, a lignocellulolytic fungus for bioabatement of inhibitors in plant biomass hydrolysates.</title>
        <authorList>
            <consortium name="DOE Joint Genome Institute"/>
            <person name="Jimenez D.J."/>
            <person name="Hector R.E."/>
            <person name="Riley R."/>
            <person name="Sun H."/>
            <person name="Grigoriev I.V."/>
            <person name="Van Elsas J.D."/>
            <person name="Nichols N.N."/>
        </authorList>
    </citation>
    <scope>NUCLEOTIDE SEQUENCE [LARGE SCALE GENOMIC DNA]</scope>
    <source>
        <strain evidence="2 3">NRRL 30616</strain>
    </source>
</reference>
<dbReference type="AlphaFoldDB" id="A0A1J7IVL0"/>
<dbReference type="OrthoDB" id="3768082at2759"/>
<accession>A0A1J7IVL0</accession>
<feature type="chain" id="PRO_5013221733" description="Ecp2 effector protein domain-containing protein" evidence="1">
    <location>
        <begin position="20"/>
        <end position="177"/>
    </location>
</feature>
<gene>
    <name evidence="2" type="ORF">CONLIGDRAFT_652575</name>
</gene>
<name>A0A1J7IVL0_9PEZI</name>
<proteinExistence type="predicted"/>
<evidence type="ECO:0000313" key="2">
    <source>
        <dbReference type="EMBL" id="OIW31518.1"/>
    </source>
</evidence>
<evidence type="ECO:0000256" key="1">
    <source>
        <dbReference type="SAM" id="SignalP"/>
    </source>
</evidence>
<organism evidence="2 3">
    <name type="scientific">Coniochaeta ligniaria NRRL 30616</name>
    <dbReference type="NCBI Taxonomy" id="1408157"/>
    <lineage>
        <taxon>Eukaryota</taxon>
        <taxon>Fungi</taxon>
        <taxon>Dikarya</taxon>
        <taxon>Ascomycota</taxon>
        <taxon>Pezizomycotina</taxon>
        <taxon>Sordariomycetes</taxon>
        <taxon>Sordariomycetidae</taxon>
        <taxon>Coniochaetales</taxon>
        <taxon>Coniochaetaceae</taxon>
        <taxon>Coniochaeta</taxon>
    </lineage>
</organism>
<evidence type="ECO:0008006" key="4">
    <source>
        <dbReference type="Google" id="ProtNLM"/>
    </source>
</evidence>
<dbReference type="InParanoid" id="A0A1J7IVL0"/>
<dbReference type="Proteomes" id="UP000182658">
    <property type="component" value="Unassembled WGS sequence"/>
</dbReference>
<keyword evidence="1" id="KW-0732">Signal</keyword>